<dbReference type="InterPro" id="IPR001451">
    <property type="entry name" value="Hexapep"/>
</dbReference>
<dbReference type="Proteomes" id="UP000628448">
    <property type="component" value="Unassembled WGS sequence"/>
</dbReference>
<reference evidence="4" key="1">
    <citation type="submission" date="2020-11" db="EMBL/GenBank/DDBJ databases">
        <title>Bacterial whole genome sequence for Panacibacter sp. DH6.</title>
        <authorList>
            <person name="Le V."/>
            <person name="Ko S."/>
            <person name="Ahn C.-Y."/>
            <person name="Oh H.-M."/>
        </authorList>
    </citation>
    <scope>NUCLEOTIDE SEQUENCE</scope>
    <source>
        <strain evidence="4">DH6</strain>
    </source>
</reference>
<dbReference type="EMBL" id="JADWYR010000002">
    <property type="protein sequence ID" value="MBG9377131.1"/>
    <property type="molecule type" value="Genomic_DNA"/>
</dbReference>
<keyword evidence="5" id="KW-1185">Reference proteome</keyword>
<dbReference type="AlphaFoldDB" id="A0A931EB09"/>
<gene>
    <name evidence="4" type="ORF">I5907_12885</name>
</gene>
<dbReference type="InterPro" id="IPR011004">
    <property type="entry name" value="Trimer_LpxA-like_sf"/>
</dbReference>
<dbReference type="Gene3D" id="2.160.10.10">
    <property type="entry name" value="Hexapeptide repeat proteins"/>
    <property type="match status" value="1"/>
</dbReference>
<evidence type="ECO:0000313" key="4">
    <source>
        <dbReference type="EMBL" id="MBG9377131.1"/>
    </source>
</evidence>
<keyword evidence="2" id="KW-0677">Repeat</keyword>
<dbReference type="GO" id="GO:0016746">
    <property type="term" value="F:acyltransferase activity"/>
    <property type="evidence" value="ECO:0007669"/>
    <property type="project" value="UniProtKB-KW"/>
</dbReference>
<dbReference type="InterPro" id="IPR051159">
    <property type="entry name" value="Hexapeptide_acetyltransf"/>
</dbReference>
<dbReference type="InterPro" id="IPR018357">
    <property type="entry name" value="Hexapep_transf_CS"/>
</dbReference>
<organism evidence="4 5">
    <name type="scientific">Panacibacter microcysteis</name>
    <dbReference type="NCBI Taxonomy" id="2793269"/>
    <lineage>
        <taxon>Bacteria</taxon>
        <taxon>Pseudomonadati</taxon>
        <taxon>Bacteroidota</taxon>
        <taxon>Chitinophagia</taxon>
        <taxon>Chitinophagales</taxon>
        <taxon>Chitinophagaceae</taxon>
        <taxon>Panacibacter</taxon>
    </lineage>
</organism>
<dbReference type="PANTHER" id="PTHR23416">
    <property type="entry name" value="SIALIC ACID SYNTHASE-RELATED"/>
    <property type="match status" value="1"/>
</dbReference>
<dbReference type="PANTHER" id="PTHR23416:SF78">
    <property type="entry name" value="LIPOPOLYSACCHARIDE BIOSYNTHESIS O-ACETYL TRANSFERASE WBBJ-RELATED"/>
    <property type="match status" value="1"/>
</dbReference>
<evidence type="ECO:0000256" key="2">
    <source>
        <dbReference type="ARBA" id="ARBA00022737"/>
    </source>
</evidence>
<evidence type="ECO:0000313" key="5">
    <source>
        <dbReference type="Proteomes" id="UP000628448"/>
    </source>
</evidence>
<proteinExistence type="predicted"/>
<dbReference type="Pfam" id="PF00132">
    <property type="entry name" value="Hexapep"/>
    <property type="match status" value="1"/>
</dbReference>
<keyword evidence="3 4" id="KW-0012">Acyltransferase</keyword>
<protein>
    <submittedName>
        <fullName evidence="4">Acyltransferase</fullName>
    </submittedName>
</protein>
<dbReference type="RefSeq" id="WP_231402099.1">
    <property type="nucleotide sequence ID" value="NZ_JADWYR010000002.1"/>
</dbReference>
<accession>A0A931EB09</accession>
<dbReference type="PROSITE" id="PS00101">
    <property type="entry name" value="HEXAPEP_TRANSFERASES"/>
    <property type="match status" value="1"/>
</dbReference>
<dbReference type="CDD" id="cd04647">
    <property type="entry name" value="LbH_MAT_like"/>
    <property type="match status" value="1"/>
</dbReference>
<name>A0A931EB09_9BACT</name>
<dbReference type="Pfam" id="PF14602">
    <property type="entry name" value="Hexapep_2"/>
    <property type="match status" value="1"/>
</dbReference>
<sequence length="214" mass="23431">MSLLGKQYRKWKASPNQWYNFRQLVFCYLFRPAKKFIASTVSFTNKGTFNSDEAFYFGVLTNNIASSVKDHGVLRINKNGSMTCGKNVRIASGCKVYADGQLQIGDNTYINSNSLIFASQSVKIGNDCAIAWNCQIMDCDFHTLQKNGHDQPMTAPVVIGNKVWIGANSIILKGVTIGNNVVIAAGSVVTKNIPANALAGGVPAKIIEQHINWH</sequence>
<comment type="caution">
    <text evidence="4">The sequence shown here is derived from an EMBL/GenBank/DDBJ whole genome shotgun (WGS) entry which is preliminary data.</text>
</comment>
<dbReference type="SUPFAM" id="SSF51161">
    <property type="entry name" value="Trimeric LpxA-like enzymes"/>
    <property type="match status" value="1"/>
</dbReference>
<evidence type="ECO:0000256" key="3">
    <source>
        <dbReference type="ARBA" id="ARBA00023315"/>
    </source>
</evidence>
<keyword evidence="1" id="KW-0808">Transferase</keyword>
<evidence type="ECO:0000256" key="1">
    <source>
        <dbReference type="ARBA" id="ARBA00022679"/>
    </source>
</evidence>